<dbReference type="GO" id="GO:0006598">
    <property type="term" value="P:polyamine catabolic process"/>
    <property type="evidence" value="ECO:0007669"/>
    <property type="project" value="TreeGrafter"/>
</dbReference>
<evidence type="ECO:0000313" key="1">
    <source>
        <dbReference type="EMBL" id="OEH81009.1"/>
    </source>
</evidence>
<dbReference type="PANTHER" id="PTHR43235">
    <property type="entry name" value="GLUTAMINE AMIDOTRANSFERASE PB2B2.05-RELATED"/>
    <property type="match status" value="1"/>
</dbReference>
<keyword evidence="2" id="KW-1185">Reference proteome</keyword>
<dbReference type="InterPro" id="IPR029062">
    <property type="entry name" value="Class_I_gatase-like"/>
</dbReference>
<dbReference type="Pfam" id="PF07722">
    <property type="entry name" value="Peptidase_C26"/>
    <property type="match status" value="1"/>
</dbReference>
<protein>
    <submittedName>
        <fullName evidence="1">Uncharacterized protein</fullName>
    </submittedName>
</protein>
<comment type="caution">
    <text evidence="1">The sequence shown here is derived from an EMBL/GenBank/DDBJ whole genome shotgun (WGS) entry which is preliminary data.</text>
</comment>
<dbReference type="GO" id="GO:0033969">
    <property type="term" value="F:gamma-glutamyl-gamma-aminobutyrate hydrolase activity"/>
    <property type="evidence" value="ECO:0007669"/>
    <property type="project" value="TreeGrafter"/>
</dbReference>
<proteinExistence type="predicted"/>
<dbReference type="Proteomes" id="UP000095256">
    <property type="component" value="Unassembled WGS sequence"/>
</dbReference>
<name>A0A1E5KTR2_9ENTE</name>
<organism evidence="1 2">
    <name type="scientific">Enterococcus rivorum</name>
    <dbReference type="NCBI Taxonomy" id="762845"/>
    <lineage>
        <taxon>Bacteria</taxon>
        <taxon>Bacillati</taxon>
        <taxon>Bacillota</taxon>
        <taxon>Bacilli</taxon>
        <taxon>Lactobacillales</taxon>
        <taxon>Enterococcaceae</taxon>
        <taxon>Enterococcus</taxon>
    </lineage>
</organism>
<gene>
    <name evidence="1" type="ORF">BCR26_05710</name>
</gene>
<dbReference type="InterPro" id="IPR044668">
    <property type="entry name" value="PuuD-like"/>
</dbReference>
<dbReference type="EMBL" id="MIEK01000067">
    <property type="protein sequence ID" value="OEH81009.1"/>
    <property type="molecule type" value="Genomic_DNA"/>
</dbReference>
<dbReference type="PANTHER" id="PTHR43235:SF1">
    <property type="entry name" value="GLUTAMINE AMIDOTRANSFERASE PB2B2.05-RELATED"/>
    <property type="match status" value="1"/>
</dbReference>
<reference evidence="1 2" key="1">
    <citation type="submission" date="2016-09" db="EMBL/GenBank/DDBJ databases">
        <authorList>
            <person name="Capua I."/>
            <person name="De Benedictis P."/>
            <person name="Joannis T."/>
            <person name="Lombin L.H."/>
            <person name="Cattoli G."/>
        </authorList>
    </citation>
    <scope>NUCLEOTIDE SEQUENCE [LARGE SCALE GENOMIC DNA]</scope>
    <source>
        <strain evidence="1 2">LMG 25899</strain>
    </source>
</reference>
<dbReference type="AlphaFoldDB" id="A0A1E5KTR2"/>
<dbReference type="RefSeq" id="WP_069699997.1">
    <property type="nucleotide sequence ID" value="NZ_JAGGMA010000005.1"/>
</dbReference>
<dbReference type="GO" id="GO:0005829">
    <property type="term" value="C:cytosol"/>
    <property type="evidence" value="ECO:0007669"/>
    <property type="project" value="TreeGrafter"/>
</dbReference>
<dbReference type="SUPFAM" id="SSF52317">
    <property type="entry name" value="Class I glutamine amidotransferase-like"/>
    <property type="match status" value="1"/>
</dbReference>
<dbReference type="InterPro" id="IPR011697">
    <property type="entry name" value="Peptidase_C26"/>
</dbReference>
<evidence type="ECO:0000313" key="2">
    <source>
        <dbReference type="Proteomes" id="UP000095256"/>
    </source>
</evidence>
<dbReference type="STRING" id="762845.BCR26_05710"/>
<dbReference type="PROSITE" id="PS51273">
    <property type="entry name" value="GATASE_TYPE_1"/>
    <property type="match status" value="1"/>
</dbReference>
<sequence length="236" mass="26824">MKKRIGITSNYFSNETTLFRNENLFYVMDGYVNSVKKCGAIPFIIPYGNTENIDDYVDSFDGFIFTGGQDVTPYLYGQEIANVTRSPQIDRDLFEIELIQKAISREKSILGICRGSQLINVALGGTLYQDLSLSGASITHEQPEDINNAMPIHRIQIDPKSIFFKYLGESCEVNSIHHQGIDLLANKLKPSAISEDFVIEAFESKHQDMRIFGVQWHPEMMARKNPDMNKLFELVL</sequence>
<accession>A0A1E5KTR2</accession>
<dbReference type="Gene3D" id="3.40.50.880">
    <property type="match status" value="1"/>
</dbReference>
<dbReference type="CDD" id="cd01745">
    <property type="entry name" value="GATase1_2"/>
    <property type="match status" value="1"/>
</dbReference>